<feature type="region of interest" description="Disordered" evidence="1">
    <location>
        <begin position="143"/>
        <end position="181"/>
    </location>
</feature>
<feature type="region of interest" description="Disordered" evidence="1">
    <location>
        <begin position="69"/>
        <end position="123"/>
    </location>
</feature>
<accession>A0A0N7L4C1</accession>
<dbReference type="STRING" id="4781.A0A0N7L4C1"/>
<dbReference type="Gene3D" id="2.40.70.10">
    <property type="entry name" value="Acid Proteases"/>
    <property type="match status" value="1"/>
</dbReference>
<sequence length="347" mass="40021">MQDLILELTEEFVPSDLQERLRDQLYHKVTDMSELGKITYFTRGIMSPTREEVQYRRCKIKYRPPVFSLDRSRLHTNGNQQQQSASARPQENEPEPIEIDSESTQYRRSSPPTSSSRKKSRYCKKPGHVIEQCFELKSKEKYTRQNRHEQSAANFDSSSPAAATNVSTSNSVTPSSDEEEVVEVEEFSTSTLPTVHRENELIRKQRTCEGKPVVIMFDSGAKCNVVRLGQVNNMSTSGVSQVTRFDETSTRARSVKKCIATIGFGRYRFRKLQVMEWPLESAHDVILGKPWFTKFQPNIDWRSHEFFFPSMRNAPPTPPHSLRKPWKLPLLISNAKSRQRLTAKCIE</sequence>
<dbReference type="Proteomes" id="UP000054928">
    <property type="component" value="Unassembled WGS sequence"/>
</dbReference>
<dbReference type="OMA" id="VHRENEL"/>
<feature type="compositionally biased region" description="Low complexity" evidence="1">
    <location>
        <begin position="103"/>
        <end position="115"/>
    </location>
</feature>
<dbReference type="EMBL" id="CCYD01000321">
    <property type="protein sequence ID" value="CEG38259.1"/>
    <property type="molecule type" value="Genomic_DNA"/>
</dbReference>
<reference evidence="3" key="1">
    <citation type="submission" date="2014-09" db="EMBL/GenBank/DDBJ databases">
        <authorList>
            <person name="Sharma Rahul"/>
            <person name="Thines Marco"/>
        </authorList>
    </citation>
    <scope>NUCLEOTIDE SEQUENCE [LARGE SCALE GENOMIC DNA]</scope>
</reference>
<dbReference type="RefSeq" id="XP_024574628.1">
    <property type="nucleotide sequence ID" value="XM_024723675.1"/>
</dbReference>
<feature type="compositionally biased region" description="Low complexity" evidence="1">
    <location>
        <begin position="157"/>
        <end position="175"/>
    </location>
</feature>
<feature type="compositionally biased region" description="Acidic residues" evidence="1">
    <location>
        <begin position="92"/>
        <end position="101"/>
    </location>
</feature>
<feature type="compositionally biased region" description="Polar residues" evidence="1">
    <location>
        <begin position="75"/>
        <end position="89"/>
    </location>
</feature>
<protein>
    <submittedName>
        <fullName evidence="2">Retrotransposon protein</fullName>
    </submittedName>
</protein>
<keyword evidence="3" id="KW-1185">Reference proteome</keyword>
<evidence type="ECO:0000256" key="1">
    <source>
        <dbReference type="SAM" id="MobiDB-lite"/>
    </source>
</evidence>
<dbReference type="InterPro" id="IPR021109">
    <property type="entry name" value="Peptidase_aspartic_dom_sf"/>
</dbReference>
<proteinExistence type="predicted"/>
<name>A0A0N7L4C1_PLAHL</name>
<dbReference type="AlphaFoldDB" id="A0A0N7L4C1"/>
<dbReference type="GeneID" id="36403399"/>
<evidence type="ECO:0000313" key="3">
    <source>
        <dbReference type="Proteomes" id="UP000054928"/>
    </source>
</evidence>
<organism evidence="2 3">
    <name type="scientific">Plasmopara halstedii</name>
    <name type="common">Downy mildew of sunflower</name>
    <dbReference type="NCBI Taxonomy" id="4781"/>
    <lineage>
        <taxon>Eukaryota</taxon>
        <taxon>Sar</taxon>
        <taxon>Stramenopiles</taxon>
        <taxon>Oomycota</taxon>
        <taxon>Peronosporomycetes</taxon>
        <taxon>Peronosporales</taxon>
        <taxon>Peronosporaceae</taxon>
        <taxon>Plasmopara</taxon>
    </lineage>
</organism>
<evidence type="ECO:0000313" key="2">
    <source>
        <dbReference type="EMBL" id="CEG38259.1"/>
    </source>
</evidence>
<dbReference type="OrthoDB" id="122605at2759"/>